<feature type="transmembrane region" description="Helical" evidence="1">
    <location>
        <begin position="98"/>
        <end position="118"/>
    </location>
</feature>
<organism evidence="2 3">
    <name type="scientific">Microcystis aeruginosa 11-30S32</name>
    <dbReference type="NCBI Taxonomy" id="2358142"/>
    <lineage>
        <taxon>Bacteria</taxon>
        <taxon>Bacillati</taxon>
        <taxon>Cyanobacteriota</taxon>
        <taxon>Cyanophyceae</taxon>
        <taxon>Oscillatoriophycideae</taxon>
        <taxon>Chroococcales</taxon>
        <taxon>Microcystaceae</taxon>
        <taxon>Microcystis</taxon>
    </lineage>
</organism>
<reference evidence="2 3" key="1">
    <citation type="journal article" date="2019" name="Appl. Environ. Microbiol.">
        <title>Co-occurrence of broad and narrow host-range viruses infecting the toxic bloom-forming cyanobacterium Microcystis aeruginosa.</title>
        <authorList>
            <person name="Morimoto D."/>
            <person name="Tominaga K."/>
            <person name="Nishimura Y."/>
            <person name="Yoshida N."/>
            <person name="Kimura S."/>
            <person name="Sako Y."/>
            <person name="Yoshida T."/>
        </authorList>
    </citation>
    <scope>NUCLEOTIDE SEQUENCE [LARGE SCALE GENOMIC DNA]</scope>
    <source>
        <strain evidence="2 3">11-30S32</strain>
    </source>
</reference>
<proteinExistence type="predicted"/>
<protein>
    <submittedName>
        <fullName evidence="2">Uncharacterized protein</fullName>
    </submittedName>
</protein>
<dbReference type="Proteomes" id="UP000321223">
    <property type="component" value="Unassembled WGS sequence"/>
</dbReference>
<keyword evidence="1" id="KW-1133">Transmembrane helix</keyword>
<keyword evidence="1" id="KW-0812">Transmembrane</keyword>
<dbReference type="AlphaFoldDB" id="A0A510PKG2"/>
<dbReference type="EMBL" id="BHVU01000191">
    <property type="protein sequence ID" value="GCA94327.1"/>
    <property type="molecule type" value="Genomic_DNA"/>
</dbReference>
<keyword evidence="1" id="KW-0472">Membrane</keyword>
<feature type="transmembrane region" description="Helical" evidence="1">
    <location>
        <begin position="70"/>
        <end position="92"/>
    </location>
</feature>
<name>A0A510PKG2_MICAE</name>
<evidence type="ECO:0000256" key="1">
    <source>
        <dbReference type="SAM" id="Phobius"/>
    </source>
</evidence>
<accession>A0A510PKG2</accession>
<evidence type="ECO:0000313" key="3">
    <source>
        <dbReference type="Proteomes" id="UP000321223"/>
    </source>
</evidence>
<sequence>MSNERTQFQRPWSKVTGRKIWSCGRGVPRFPQTIPRGNRKEADPTYQEGTRTNELTLIVQGAIERERRRLLHWFLVCQITGLLSGGVIAFSLKGEPLSGAGWGLGIGNLHFGVSLGFLSRK</sequence>
<comment type="caution">
    <text evidence="2">The sequence shown here is derived from an EMBL/GenBank/DDBJ whole genome shotgun (WGS) entry which is preliminary data.</text>
</comment>
<gene>
    <name evidence="2" type="ORF">MAE30S32_29790</name>
</gene>
<evidence type="ECO:0000313" key="2">
    <source>
        <dbReference type="EMBL" id="GCA94327.1"/>
    </source>
</evidence>